<evidence type="ECO:0000313" key="3">
    <source>
        <dbReference type="Proteomes" id="UP000318010"/>
    </source>
</evidence>
<sequence length="99" mass="11021">MASTVEKANMLFSPSGIGGSLAIFLIAVAMVFAIWILLKEKQSINSKRNSNLEKAIVAHFLHSIKLDFVCDILKIDRVDITHSKSKTYSKSRLNTSPRD</sequence>
<accession>A0A563U2H1</accession>
<dbReference type="Proteomes" id="UP000318010">
    <property type="component" value="Unassembled WGS sequence"/>
</dbReference>
<dbReference type="EMBL" id="VOEI01000004">
    <property type="protein sequence ID" value="TWR25409.1"/>
    <property type="molecule type" value="Genomic_DNA"/>
</dbReference>
<reference evidence="2 3" key="1">
    <citation type="submission" date="2019-07" db="EMBL/GenBank/DDBJ databases">
        <authorList>
            <person name="Kim J."/>
        </authorList>
    </citation>
    <scope>NUCLEOTIDE SEQUENCE [LARGE SCALE GENOMIC DNA]</scope>
    <source>
        <strain evidence="2 3">MJ1a</strain>
    </source>
</reference>
<dbReference type="AlphaFoldDB" id="A0A563U2H1"/>
<keyword evidence="1" id="KW-0812">Transmembrane</keyword>
<protein>
    <submittedName>
        <fullName evidence="2">Uncharacterized protein</fullName>
    </submittedName>
</protein>
<evidence type="ECO:0000313" key="2">
    <source>
        <dbReference type="EMBL" id="TWR25409.1"/>
    </source>
</evidence>
<keyword evidence="1" id="KW-1133">Transmembrane helix</keyword>
<proteinExistence type="predicted"/>
<dbReference type="RefSeq" id="WP_146271865.1">
    <property type="nucleotide sequence ID" value="NZ_VOEI01000004.1"/>
</dbReference>
<comment type="caution">
    <text evidence="2">The sequence shown here is derived from an EMBL/GenBank/DDBJ whole genome shotgun (WGS) entry which is preliminary data.</text>
</comment>
<evidence type="ECO:0000256" key="1">
    <source>
        <dbReference type="SAM" id="Phobius"/>
    </source>
</evidence>
<gene>
    <name evidence="2" type="ORF">FPZ42_12465</name>
</gene>
<organism evidence="2 3">
    <name type="scientific">Mucilaginibacter achroorhodeus</name>
    <dbReference type="NCBI Taxonomy" id="2599294"/>
    <lineage>
        <taxon>Bacteria</taxon>
        <taxon>Pseudomonadati</taxon>
        <taxon>Bacteroidota</taxon>
        <taxon>Sphingobacteriia</taxon>
        <taxon>Sphingobacteriales</taxon>
        <taxon>Sphingobacteriaceae</taxon>
        <taxon>Mucilaginibacter</taxon>
    </lineage>
</organism>
<keyword evidence="1" id="KW-0472">Membrane</keyword>
<feature type="transmembrane region" description="Helical" evidence="1">
    <location>
        <begin position="17"/>
        <end position="38"/>
    </location>
</feature>
<keyword evidence="3" id="KW-1185">Reference proteome</keyword>
<name>A0A563U2H1_9SPHI</name>